<protein>
    <submittedName>
        <fullName evidence="2">MFS transporter</fullName>
    </submittedName>
</protein>
<accession>A0A3L7AMK0</accession>
<dbReference type="OrthoDB" id="5115907at2"/>
<reference evidence="2 3" key="1">
    <citation type="submission" date="2018-10" db="EMBL/GenBank/DDBJ databases">
        <authorList>
            <person name="Li J."/>
        </authorList>
    </citation>
    <scope>NUCLEOTIDE SEQUENCE [LARGE SCALE GENOMIC DNA]</scope>
    <source>
        <strain evidence="2 3">JCM 11654</strain>
    </source>
</reference>
<keyword evidence="1" id="KW-0812">Transmembrane</keyword>
<evidence type="ECO:0000313" key="2">
    <source>
        <dbReference type="EMBL" id="RLP81304.1"/>
    </source>
</evidence>
<dbReference type="EMBL" id="RCUY01000010">
    <property type="protein sequence ID" value="RLP81304.1"/>
    <property type="molecule type" value="Genomic_DNA"/>
</dbReference>
<organism evidence="2 3">
    <name type="scientific">Mycetocola lacteus</name>
    <dbReference type="NCBI Taxonomy" id="76637"/>
    <lineage>
        <taxon>Bacteria</taxon>
        <taxon>Bacillati</taxon>
        <taxon>Actinomycetota</taxon>
        <taxon>Actinomycetes</taxon>
        <taxon>Micrococcales</taxon>
        <taxon>Microbacteriaceae</taxon>
        <taxon>Mycetocola</taxon>
    </lineage>
</organism>
<feature type="transmembrane region" description="Helical" evidence="1">
    <location>
        <begin position="98"/>
        <end position="119"/>
    </location>
</feature>
<keyword evidence="3" id="KW-1185">Reference proteome</keyword>
<keyword evidence="1" id="KW-0472">Membrane</keyword>
<feature type="transmembrane region" description="Helical" evidence="1">
    <location>
        <begin position="7"/>
        <end position="29"/>
    </location>
</feature>
<keyword evidence="1" id="KW-1133">Transmembrane helix</keyword>
<evidence type="ECO:0000256" key="1">
    <source>
        <dbReference type="SAM" id="Phobius"/>
    </source>
</evidence>
<dbReference type="RefSeq" id="WP_121689003.1">
    <property type="nucleotide sequence ID" value="NZ_RCUY01000010.1"/>
</dbReference>
<proteinExistence type="predicted"/>
<evidence type="ECO:0000313" key="3">
    <source>
        <dbReference type="Proteomes" id="UP000269438"/>
    </source>
</evidence>
<dbReference type="AlphaFoldDB" id="A0A3L7AMK0"/>
<feature type="transmembrane region" description="Helical" evidence="1">
    <location>
        <begin position="73"/>
        <end position="92"/>
    </location>
</feature>
<name>A0A3L7AMK0_9MICO</name>
<comment type="caution">
    <text evidence="2">The sequence shown here is derived from an EMBL/GenBank/DDBJ whole genome shotgun (WGS) entry which is preliminary data.</text>
</comment>
<gene>
    <name evidence="2" type="ORF">D9V34_11780</name>
</gene>
<dbReference type="Proteomes" id="UP000269438">
    <property type="component" value="Unassembled WGS sequence"/>
</dbReference>
<feature type="transmembrane region" description="Helical" evidence="1">
    <location>
        <begin position="41"/>
        <end position="61"/>
    </location>
</feature>
<sequence>MFVRRVFLRWMFLAVVVLPLWPLLGWVIFDGNNNGWDFLGLLFAMPILFIALLAVTLLIYGRAQVRRQRALEWGDVAVLAIWHATIIGFGIFGSSMALFGVLGVIAGLGALWYSIWRLFREAAVRTREAMAEFERLAQQQPGAPGQPGMSAPRFEDDGEYIVIEERPRDS</sequence>